<dbReference type="EMBL" id="JACRTB010000022">
    <property type="protein sequence ID" value="MBC8577134.1"/>
    <property type="molecule type" value="Genomic_DNA"/>
</dbReference>
<proteinExistence type="predicted"/>
<dbReference type="PANTHER" id="PTHR48100">
    <property type="entry name" value="BROAD-SPECIFICITY PHOSPHATASE YOR283W-RELATED"/>
    <property type="match status" value="1"/>
</dbReference>
<accession>A0ABR7NL72</accession>
<comment type="caution">
    <text evidence="1">The sequence shown here is derived from an EMBL/GenBank/DDBJ whole genome shotgun (WGS) entry which is preliminary data.</text>
</comment>
<dbReference type="Gene3D" id="3.40.50.1240">
    <property type="entry name" value="Phosphoglycerate mutase-like"/>
    <property type="match status" value="1"/>
</dbReference>
<dbReference type="RefSeq" id="WP_262400603.1">
    <property type="nucleotide sequence ID" value="NZ_JACRTB010000022.1"/>
</dbReference>
<protein>
    <submittedName>
        <fullName evidence="1">Histidine phosphatase family protein</fullName>
    </submittedName>
</protein>
<reference evidence="1 2" key="1">
    <citation type="submission" date="2020-08" db="EMBL/GenBank/DDBJ databases">
        <title>Genome public.</title>
        <authorList>
            <person name="Liu C."/>
            <person name="Sun Q."/>
        </authorList>
    </citation>
    <scope>NUCLEOTIDE SEQUENCE [LARGE SCALE GENOMIC DNA]</scope>
    <source>
        <strain evidence="1 2">BX1</strain>
    </source>
</reference>
<dbReference type="SUPFAM" id="SSF53254">
    <property type="entry name" value="Phosphoglycerate mutase-like"/>
    <property type="match status" value="1"/>
</dbReference>
<dbReference type="CDD" id="cd07067">
    <property type="entry name" value="HP_PGM_like"/>
    <property type="match status" value="1"/>
</dbReference>
<sequence>MVTYKLHFIRHGMTDGNRTGRYVGRTDVPLCQEGRQELEALKQKYRYPEVQEVYCSPLTRCVQTADILYPDSPRTLVEDLVELSLGDFEGKYMKDLKDNPAYRAWLKESLKNTPPGALETGEQFAQRIAMALQQIFANMTQNHITEAAVIAHGGVLMGLLSAFAMPRRPMGEWAISNGCGYSVRMSTQLWMRDQIIEVLGPLPEGRRSGQDDRVKAFLGVL</sequence>
<dbReference type="Pfam" id="PF00300">
    <property type="entry name" value="His_Phos_1"/>
    <property type="match status" value="1"/>
</dbReference>
<evidence type="ECO:0000313" key="2">
    <source>
        <dbReference type="Proteomes" id="UP000658131"/>
    </source>
</evidence>
<dbReference type="SMART" id="SM00855">
    <property type="entry name" value="PGAM"/>
    <property type="match status" value="1"/>
</dbReference>
<name>A0ABR7NL72_9FIRM</name>
<dbReference type="InterPro" id="IPR029033">
    <property type="entry name" value="His_PPase_superfam"/>
</dbReference>
<dbReference type="InterPro" id="IPR050275">
    <property type="entry name" value="PGM_Phosphatase"/>
</dbReference>
<dbReference type="PANTHER" id="PTHR48100:SF59">
    <property type="entry name" value="ADENOSYLCOBALAMIN_ALPHA-RIBAZOLE PHOSPHATASE"/>
    <property type="match status" value="1"/>
</dbReference>
<keyword evidence="2" id="KW-1185">Reference proteome</keyword>
<gene>
    <name evidence="1" type="ORF">H8717_12045</name>
</gene>
<dbReference type="InterPro" id="IPR013078">
    <property type="entry name" value="His_Pase_superF_clade-1"/>
</dbReference>
<evidence type="ECO:0000313" key="1">
    <source>
        <dbReference type="EMBL" id="MBC8577134.1"/>
    </source>
</evidence>
<dbReference type="Proteomes" id="UP000658131">
    <property type="component" value="Unassembled WGS sequence"/>
</dbReference>
<organism evidence="1 2">
    <name type="scientific">Yanshouia hominis</name>
    <dbReference type="NCBI Taxonomy" id="2763673"/>
    <lineage>
        <taxon>Bacteria</taxon>
        <taxon>Bacillati</taxon>
        <taxon>Bacillota</taxon>
        <taxon>Clostridia</taxon>
        <taxon>Eubacteriales</taxon>
        <taxon>Oscillospiraceae</taxon>
        <taxon>Yanshouia</taxon>
    </lineage>
</organism>